<evidence type="ECO:0008006" key="4">
    <source>
        <dbReference type="Google" id="ProtNLM"/>
    </source>
</evidence>
<dbReference type="AlphaFoldDB" id="A0AAN5CWK1"/>
<evidence type="ECO:0000313" key="2">
    <source>
        <dbReference type="EMBL" id="GMR52118.1"/>
    </source>
</evidence>
<evidence type="ECO:0000313" key="3">
    <source>
        <dbReference type="Proteomes" id="UP001328107"/>
    </source>
</evidence>
<feature type="chain" id="PRO_5042840803" description="ShK domain-containing protein" evidence="1">
    <location>
        <begin position="21"/>
        <end position="88"/>
    </location>
</feature>
<feature type="signal peptide" evidence="1">
    <location>
        <begin position="1"/>
        <end position="20"/>
    </location>
</feature>
<organism evidence="2 3">
    <name type="scientific">Pristionchus mayeri</name>
    <dbReference type="NCBI Taxonomy" id="1317129"/>
    <lineage>
        <taxon>Eukaryota</taxon>
        <taxon>Metazoa</taxon>
        <taxon>Ecdysozoa</taxon>
        <taxon>Nematoda</taxon>
        <taxon>Chromadorea</taxon>
        <taxon>Rhabditida</taxon>
        <taxon>Rhabditina</taxon>
        <taxon>Diplogasteromorpha</taxon>
        <taxon>Diplogasteroidea</taxon>
        <taxon>Neodiplogasteridae</taxon>
        <taxon>Pristionchus</taxon>
    </lineage>
</organism>
<accession>A0AAN5CWK1</accession>
<evidence type="ECO:0000256" key="1">
    <source>
        <dbReference type="SAM" id="SignalP"/>
    </source>
</evidence>
<dbReference type="Proteomes" id="UP001328107">
    <property type="component" value="Unassembled WGS sequence"/>
</dbReference>
<protein>
    <recommendedName>
        <fullName evidence="4">ShK domain-containing protein</fullName>
    </recommendedName>
</protein>
<name>A0AAN5CWK1_9BILA</name>
<dbReference type="Gene3D" id="1.10.10.1870">
    <property type="entry name" value="ShTK domain-like"/>
    <property type="match status" value="1"/>
</dbReference>
<feature type="non-terminal residue" evidence="2">
    <location>
        <position position="1"/>
    </location>
</feature>
<reference evidence="3" key="1">
    <citation type="submission" date="2022-10" db="EMBL/GenBank/DDBJ databases">
        <title>Genome assembly of Pristionchus species.</title>
        <authorList>
            <person name="Yoshida K."/>
            <person name="Sommer R.J."/>
        </authorList>
    </citation>
    <scope>NUCLEOTIDE SEQUENCE [LARGE SCALE GENOMIC DNA]</scope>
    <source>
        <strain evidence="3">RS5460</strain>
    </source>
</reference>
<gene>
    <name evidence="2" type="ORF">PMAYCL1PPCAC_22313</name>
</gene>
<proteinExistence type="predicted"/>
<sequence length="88" mass="9131">LLTVILITAVVSVESTVCRGCSVDEDCGMFGEGSTCDNSNPKNVIGCCKAACADLFNATAFCAKMSEYCTGVYTPIARAICPKTCGLC</sequence>
<keyword evidence="3" id="KW-1185">Reference proteome</keyword>
<keyword evidence="1" id="KW-0732">Signal</keyword>
<comment type="caution">
    <text evidence="2">The sequence shown here is derived from an EMBL/GenBank/DDBJ whole genome shotgun (WGS) entry which is preliminary data.</text>
</comment>
<dbReference type="EMBL" id="BTRK01000005">
    <property type="protein sequence ID" value="GMR52118.1"/>
    <property type="molecule type" value="Genomic_DNA"/>
</dbReference>